<evidence type="ECO:0000313" key="1">
    <source>
        <dbReference type="EMBL" id="KAH3832907.1"/>
    </source>
</evidence>
<name>A0A9D4QJN7_DREPO</name>
<gene>
    <name evidence="1" type="ORF">DPMN_106203</name>
</gene>
<comment type="caution">
    <text evidence="1">The sequence shown here is derived from an EMBL/GenBank/DDBJ whole genome shotgun (WGS) entry which is preliminary data.</text>
</comment>
<reference evidence="1" key="2">
    <citation type="submission" date="2020-11" db="EMBL/GenBank/DDBJ databases">
        <authorList>
            <person name="McCartney M.A."/>
            <person name="Auch B."/>
            <person name="Kono T."/>
            <person name="Mallez S."/>
            <person name="Becker A."/>
            <person name="Gohl D.M."/>
            <person name="Silverstein K.A.T."/>
            <person name="Koren S."/>
            <person name="Bechman K.B."/>
            <person name="Herman A."/>
            <person name="Abrahante J.E."/>
            <person name="Garbe J."/>
        </authorList>
    </citation>
    <scope>NUCLEOTIDE SEQUENCE</scope>
    <source>
        <strain evidence="1">Duluth1</strain>
        <tissue evidence="1">Whole animal</tissue>
    </source>
</reference>
<reference evidence="1" key="1">
    <citation type="journal article" date="2019" name="bioRxiv">
        <title>The Genome of the Zebra Mussel, Dreissena polymorpha: A Resource for Invasive Species Research.</title>
        <authorList>
            <person name="McCartney M.A."/>
            <person name="Auch B."/>
            <person name="Kono T."/>
            <person name="Mallez S."/>
            <person name="Zhang Y."/>
            <person name="Obille A."/>
            <person name="Becker A."/>
            <person name="Abrahante J.E."/>
            <person name="Garbe J."/>
            <person name="Badalamenti J.P."/>
            <person name="Herman A."/>
            <person name="Mangelson H."/>
            <person name="Liachko I."/>
            <person name="Sullivan S."/>
            <person name="Sone E.D."/>
            <person name="Koren S."/>
            <person name="Silverstein K.A.T."/>
            <person name="Beckman K.B."/>
            <person name="Gohl D.M."/>
        </authorList>
    </citation>
    <scope>NUCLEOTIDE SEQUENCE</scope>
    <source>
        <strain evidence="1">Duluth1</strain>
        <tissue evidence="1">Whole animal</tissue>
    </source>
</reference>
<dbReference type="Proteomes" id="UP000828390">
    <property type="component" value="Unassembled WGS sequence"/>
</dbReference>
<organism evidence="1 2">
    <name type="scientific">Dreissena polymorpha</name>
    <name type="common">Zebra mussel</name>
    <name type="synonym">Mytilus polymorpha</name>
    <dbReference type="NCBI Taxonomy" id="45954"/>
    <lineage>
        <taxon>Eukaryota</taxon>
        <taxon>Metazoa</taxon>
        <taxon>Spiralia</taxon>
        <taxon>Lophotrochozoa</taxon>
        <taxon>Mollusca</taxon>
        <taxon>Bivalvia</taxon>
        <taxon>Autobranchia</taxon>
        <taxon>Heteroconchia</taxon>
        <taxon>Euheterodonta</taxon>
        <taxon>Imparidentia</taxon>
        <taxon>Neoheterodontei</taxon>
        <taxon>Myida</taxon>
        <taxon>Dreissenoidea</taxon>
        <taxon>Dreissenidae</taxon>
        <taxon>Dreissena</taxon>
    </lineage>
</organism>
<protein>
    <submittedName>
        <fullName evidence="1">Uncharacterized protein</fullName>
    </submittedName>
</protein>
<sequence length="83" mass="9475">MKQRTWGSWGEWGQCNFSCKRGVTEGARVQTRFRNMTVDSVVMQTETDQRPCNAVQFAGDRVCVTDFNVLFSSFLNNNTTITI</sequence>
<accession>A0A9D4QJN7</accession>
<dbReference type="InterPro" id="IPR036383">
    <property type="entry name" value="TSP1_rpt_sf"/>
</dbReference>
<keyword evidence="2" id="KW-1185">Reference proteome</keyword>
<dbReference type="AlphaFoldDB" id="A0A9D4QJN7"/>
<dbReference type="SUPFAM" id="SSF82895">
    <property type="entry name" value="TSP-1 type 1 repeat"/>
    <property type="match status" value="1"/>
</dbReference>
<proteinExistence type="predicted"/>
<dbReference type="Gene3D" id="2.20.100.10">
    <property type="entry name" value="Thrombospondin type-1 (TSP1) repeat"/>
    <property type="match status" value="1"/>
</dbReference>
<dbReference type="EMBL" id="JAIWYP010000004">
    <property type="protein sequence ID" value="KAH3832907.1"/>
    <property type="molecule type" value="Genomic_DNA"/>
</dbReference>
<evidence type="ECO:0000313" key="2">
    <source>
        <dbReference type="Proteomes" id="UP000828390"/>
    </source>
</evidence>